<dbReference type="KEGG" id="dha:DEHA2F22814g"/>
<dbReference type="Proteomes" id="UP000000599">
    <property type="component" value="Chromosome F"/>
</dbReference>
<keyword evidence="2" id="KW-1185">Reference proteome</keyword>
<protein>
    <submittedName>
        <fullName evidence="1">DEHA2F22814p</fullName>
    </submittedName>
</protein>
<dbReference type="RefSeq" id="XP_461334.2">
    <property type="nucleotide sequence ID" value="XM_461334.1"/>
</dbReference>
<accession>Q6BKD7</accession>
<dbReference type="InParanoid" id="Q6BKD7"/>
<organism evidence="1 2">
    <name type="scientific">Debaryomyces hansenii (strain ATCC 36239 / CBS 767 / BCRC 21394 / JCM 1990 / NBRC 0083 / IGC 2968)</name>
    <name type="common">Yeast</name>
    <name type="synonym">Torulaspora hansenii</name>
    <dbReference type="NCBI Taxonomy" id="284592"/>
    <lineage>
        <taxon>Eukaryota</taxon>
        <taxon>Fungi</taxon>
        <taxon>Dikarya</taxon>
        <taxon>Ascomycota</taxon>
        <taxon>Saccharomycotina</taxon>
        <taxon>Pichiomycetes</taxon>
        <taxon>Debaryomycetaceae</taxon>
        <taxon>Debaryomyces</taxon>
    </lineage>
</organism>
<dbReference type="EMBL" id="CR382138">
    <property type="protein sequence ID" value="CAG89740.2"/>
    <property type="molecule type" value="Genomic_DNA"/>
</dbReference>
<name>Q6BKD7_DEBHA</name>
<dbReference type="GeneID" id="2903032"/>
<dbReference type="HOGENOM" id="CLU_1959516_0_0_1"/>
<dbReference type="VEuPathDB" id="FungiDB:DEHA2F22814g"/>
<gene>
    <name evidence="1" type="ordered locus">DEHA2F22814g</name>
</gene>
<reference evidence="1 2" key="1">
    <citation type="journal article" date="2004" name="Nature">
        <title>Genome evolution in yeasts.</title>
        <authorList>
            <consortium name="Genolevures"/>
            <person name="Dujon B."/>
            <person name="Sherman D."/>
            <person name="Fischer G."/>
            <person name="Durrens P."/>
            <person name="Casaregola S."/>
            <person name="Lafontaine I."/>
            <person name="de Montigny J."/>
            <person name="Marck C."/>
            <person name="Neuveglise C."/>
            <person name="Talla E."/>
            <person name="Goffard N."/>
            <person name="Frangeul L."/>
            <person name="Aigle M."/>
            <person name="Anthouard V."/>
            <person name="Babour A."/>
            <person name="Barbe V."/>
            <person name="Barnay S."/>
            <person name="Blanchin S."/>
            <person name="Beckerich J.M."/>
            <person name="Beyne E."/>
            <person name="Bleykasten C."/>
            <person name="Boisrame A."/>
            <person name="Boyer J."/>
            <person name="Cattolico L."/>
            <person name="Confanioleri F."/>
            <person name="de Daruvar A."/>
            <person name="Despons L."/>
            <person name="Fabre E."/>
            <person name="Fairhead C."/>
            <person name="Ferry-Dumazet H."/>
            <person name="Groppi A."/>
            <person name="Hantraye F."/>
            <person name="Hennequin C."/>
            <person name="Jauniaux N."/>
            <person name="Joyet P."/>
            <person name="Kachouri R."/>
            <person name="Kerrest A."/>
            <person name="Koszul R."/>
            <person name="Lemaire M."/>
            <person name="Lesur I."/>
            <person name="Ma L."/>
            <person name="Muller H."/>
            <person name="Nicaud J.M."/>
            <person name="Nikolski M."/>
            <person name="Oztas S."/>
            <person name="Ozier-Kalogeropoulos O."/>
            <person name="Pellenz S."/>
            <person name="Potier S."/>
            <person name="Richard G.F."/>
            <person name="Straub M.L."/>
            <person name="Suleau A."/>
            <person name="Swennene D."/>
            <person name="Tekaia F."/>
            <person name="Wesolowski-Louvel M."/>
            <person name="Westhof E."/>
            <person name="Wirth B."/>
            <person name="Zeniou-Meyer M."/>
            <person name="Zivanovic I."/>
            <person name="Bolotin-Fukuhara M."/>
            <person name="Thierry A."/>
            <person name="Bouchier C."/>
            <person name="Caudron B."/>
            <person name="Scarpelli C."/>
            <person name="Gaillardin C."/>
            <person name="Weissenbach J."/>
            <person name="Wincker P."/>
            <person name="Souciet J.L."/>
        </authorList>
    </citation>
    <scope>NUCLEOTIDE SEQUENCE [LARGE SCALE GENOMIC DNA]</scope>
    <source>
        <strain evidence="2">ATCC 36239 / CBS 767 / BCRC 21394 / JCM 1990 / NBRC 0083 / IGC 2968</strain>
    </source>
</reference>
<evidence type="ECO:0000313" key="1">
    <source>
        <dbReference type="EMBL" id="CAG89740.2"/>
    </source>
</evidence>
<evidence type="ECO:0000313" key="2">
    <source>
        <dbReference type="Proteomes" id="UP000000599"/>
    </source>
</evidence>
<proteinExistence type="predicted"/>
<sequence length="128" mass="14664">MVMTINTTKIERLVSSIEKISRILQKRNGVVSGVFFTDFSECLQTLELSFGTHSVSTLECAVDGLFENVCMEIRRKKSKMTDQNLMYVLVLLIIHKTAKAFAPRTIKHWTIVHVCMIYLKSARKILIL</sequence>
<dbReference type="AlphaFoldDB" id="Q6BKD7"/>